<evidence type="ECO:0000259" key="11">
    <source>
        <dbReference type="PROSITE" id="PS00498"/>
    </source>
</evidence>
<dbReference type="Pfam" id="PF03722">
    <property type="entry name" value="Hemocyanin_N"/>
    <property type="match status" value="1"/>
</dbReference>
<dbReference type="EMBL" id="JQ845951">
    <property type="protein sequence ID" value="AFW97761.1"/>
    <property type="molecule type" value="mRNA"/>
</dbReference>
<dbReference type="Pfam" id="PF03723">
    <property type="entry name" value="Hemocyanin_C"/>
    <property type="match status" value="1"/>
</dbReference>
<dbReference type="Gene3D" id="1.10.1280.10">
    <property type="entry name" value="Di-copper center containing domain from catechol oxidase"/>
    <property type="match status" value="1"/>
</dbReference>
<keyword evidence="8" id="KW-0503">Monooxygenase</keyword>
<reference evidence="12" key="1">
    <citation type="submission" date="2012-03" db="EMBL/GenBank/DDBJ databases">
        <title>Characterization and expression patterns of a pro-phenoloxidase 1 gene from Catantops pinguis.</title>
        <authorList>
            <person name="Zheng H.Z."/>
            <person name="Li L.S."/>
            <person name="Xu Q."/>
            <person name="Zou Q."/>
            <person name="Tang B."/>
            <person name="Wang S.G."/>
        </authorList>
    </citation>
    <scope>NUCLEOTIDE SEQUENCE</scope>
</reference>
<keyword evidence="5" id="KW-0479">Metal-binding</keyword>
<proteinExistence type="evidence at transcript level"/>
<evidence type="ECO:0000256" key="1">
    <source>
        <dbReference type="ARBA" id="ARBA00001973"/>
    </source>
</evidence>
<dbReference type="FunFam" id="2.60.40.1520:FF:000001">
    <property type="entry name" value="Hemocyanin subunit 2"/>
    <property type="match status" value="1"/>
</dbReference>
<dbReference type="InterPro" id="IPR013788">
    <property type="entry name" value="Hemocyanin/hexamerin"/>
</dbReference>
<dbReference type="GO" id="GO:0005576">
    <property type="term" value="C:extracellular region"/>
    <property type="evidence" value="ECO:0007669"/>
    <property type="project" value="UniProtKB-SubCell"/>
</dbReference>
<dbReference type="AlphaFoldDB" id="K9MQR0"/>
<keyword evidence="10" id="KW-0732">Signal</keyword>
<dbReference type="InterPro" id="IPR008922">
    <property type="entry name" value="Di-copper_centre_dom_sf"/>
</dbReference>
<protein>
    <submittedName>
        <fullName evidence="12">Pro-phenoloxidase 1</fullName>
    </submittedName>
</protein>
<dbReference type="PROSITE" id="PS00210">
    <property type="entry name" value="HEMOCYANIN_2"/>
    <property type="match status" value="1"/>
</dbReference>
<keyword evidence="6" id="KW-0560">Oxidoreductase</keyword>
<evidence type="ECO:0000256" key="10">
    <source>
        <dbReference type="SAM" id="SignalP"/>
    </source>
</evidence>
<dbReference type="InterPro" id="IPR037020">
    <property type="entry name" value="Hemocyanin_C_sf"/>
</dbReference>
<evidence type="ECO:0000256" key="8">
    <source>
        <dbReference type="ARBA" id="ARBA00023033"/>
    </source>
</evidence>
<dbReference type="SUPFAM" id="SSF48056">
    <property type="entry name" value="Di-copper centre-containing domain"/>
    <property type="match status" value="1"/>
</dbReference>
<dbReference type="Gene3D" id="2.60.40.1520">
    <property type="entry name" value="Hemocyanin, C-terminal domain"/>
    <property type="match status" value="1"/>
</dbReference>
<dbReference type="PROSITE" id="PS00209">
    <property type="entry name" value="HEMOCYANIN_1"/>
    <property type="match status" value="1"/>
</dbReference>
<dbReference type="FunFam" id="1.10.1280.10:FF:000004">
    <property type="entry name" value="Hemocyanin subunit 2"/>
    <property type="match status" value="1"/>
</dbReference>
<evidence type="ECO:0000256" key="3">
    <source>
        <dbReference type="ARBA" id="ARBA00009928"/>
    </source>
</evidence>
<sequence length="728" mass="84263">METLFVWWWPLLLLFVRHAQAQRLNITTASRSIAFNNPGNILYLFDRVTEPLFLPKGEENIVFKLPTEYLAPRYQSIVSEITDRWGGVKNRMEIDVKPITLPDLSIPMTLGRGENFSPFLPHHRQMASRLVETFLGMRTYEDFLSLSIYCRDRINPYMYTYALSIAMLHRSDTNELPLPPLPEVFPDKYVDGAVFSRARQEANVVSSGNRLPIVIPLDYTASDLDPEHRVAYFREDIGINVLHWQWHLYYPFSGLMQIVKKDRRGELFYYFHQQIIARYNFERLSNKLARVKRLLNWREPVEEDYFPKLDNIVSSRVWPPRNAFTTLRDINRELDQIKFDIQDLERWRDRIYEAIHSGSVVNEKKQLIELTEMDGIDILDNMIDASILSVNPNLYGDIHNLGHVMMGFCHDPDARHLETFGVIADPATVMRDPIFYRWHAFIDSIFQEHKKVIPRYTVQQLSFDKVCVTAVEVITEKAPKNEFSTFWQQSDIDLSRGLDFAPRGPVFVRYTHLQHAPFITKLQVQNDGPPRAGTVRIFLAPKFDERGLPMLLRDQRLLFIEIDKFPVQLKTGSNIIQRRSDESSVAIPFERTFRNLTGVGESQQAAAFTFCGCGWPQHMLIPKGRQEGLSAEYFVMVSDGSVDKVEQPPPEQNCRAAHSYCGLHKRRYPDRRSMGYPFDRVPRDGVNTLREFMTPNMGIIDVKIRHSEIAVGPGPGNVPATLPNLGEL</sequence>
<keyword evidence="7" id="KW-0186">Copper</keyword>
<comment type="subcellular location">
    <subcellularLocation>
        <location evidence="2">Secreted</location>
    </subcellularLocation>
</comment>
<dbReference type="PROSITE" id="PS00498">
    <property type="entry name" value="TYROSINASE_2"/>
    <property type="match status" value="1"/>
</dbReference>
<dbReference type="GO" id="GO:0004503">
    <property type="term" value="F:tyrosinase activity"/>
    <property type="evidence" value="ECO:0007669"/>
    <property type="project" value="UniProtKB-ARBA"/>
</dbReference>
<name>K9MQR0_9ORTH</name>
<dbReference type="Gene3D" id="1.20.1370.10">
    <property type="entry name" value="Hemocyanin, N-terminal domain"/>
    <property type="match status" value="1"/>
</dbReference>
<evidence type="ECO:0000256" key="9">
    <source>
        <dbReference type="ARBA" id="ARBA00023157"/>
    </source>
</evidence>
<dbReference type="InterPro" id="IPR005203">
    <property type="entry name" value="Hemocyanin_C"/>
</dbReference>
<dbReference type="InterPro" id="IPR014756">
    <property type="entry name" value="Ig_E-set"/>
</dbReference>
<feature type="domain" description="Tyrosinase copper-binding" evidence="11">
    <location>
        <begin position="432"/>
        <end position="443"/>
    </location>
</feature>
<dbReference type="InterPro" id="IPR036697">
    <property type="entry name" value="Hemocyanin_N_sf"/>
</dbReference>
<dbReference type="GO" id="GO:0046872">
    <property type="term" value="F:metal ion binding"/>
    <property type="evidence" value="ECO:0007669"/>
    <property type="project" value="UniProtKB-KW"/>
</dbReference>
<evidence type="ECO:0000256" key="4">
    <source>
        <dbReference type="ARBA" id="ARBA00022525"/>
    </source>
</evidence>
<keyword evidence="9" id="KW-1015">Disulfide bond</keyword>
<dbReference type="PRINTS" id="PR00187">
    <property type="entry name" value="HAEMOCYANIN"/>
</dbReference>
<feature type="signal peptide" evidence="10">
    <location>
        <begin position="1"/>
        <end position="21"/>
    </location>
</feature>
<comment type="similarity">
    <text evidence="3">Belongs to the tyrosinase family.</text>
</comment>
<evidence type="ECO:0000256" key="5">
    <source>
        <dbReference type="ARBA" id="ARBA00022723"/>
    </source>
</evidence>
<evidence type="ECO:0000313" key="12">
    <source>
        <dbReference type="EMBL" id="AFW97761.1"/>
    </source>
</evidence>
<dbReference type="Pfam" id="PF00372">
    <property type="entry name" value="Hemocyanin_M"/>
    <property type="match status" value="1"/>
</dbReference>
<dbReference type="InterPro" id="IPR002227">
    <property type="entry name" value="Tyrosinase_Cu-bd"/>
</dbReference>
<evidence type="ECO:0000256" key="6">
    <source>
        <dbReference type="ARBA" id="ARBA00023002"/>
    </source>
</evidence>
<dbReference type="SUPFAM" id="SSF81296">
    <property type="entry name" value="E set domains"/>
    <property type="match status" value="1"/>
</dbReference>
<dbReference type="InterPro" id="IPR000896">
    <property type="entry name" value="Hemocyanin/hexamerin_mid_dom"/>
</dbReference>
<evidence type="ECO:0000256" key="7">
    <source>
        <dbReference type="ARBA" id="ARBA00023008"/>
    </source>
</evidence>
<dbReference type="InterPro" id="IPR005204">
    <property type="entry name" value="Hemocyanin_N"/>
</dbReference>
<comment type="cofactor">
    <cofactor evidence="1">
        <name>Cu(2+)</name>
        <dbReference type="ChEBI" id="CHEBI:29036"/>
    </cofactor>
</comment>
<feature type="chain" id="PRO_5003933687" evidence="10">
    <location>
        <begin position="22"/>
        <end position="728"/>
    </location>
</feature>
<evidence type="ECO:0000256" key="2">
    <source>
        <dbReference type="ARBA" id="ARBA00004613"/>
    </source>
</evidence>
<keyword evidence="4" id="KW-0964">Secreted</keyword>
<organism evidence="12">
    <name type="scientific">Diabolocatantops pinguis</name>
    <dbReference type="NCBI Taxonomy" id="509737"/>
    <lineage>
        <taxon>Eukaryota</taxon>
        <taxon>Metazoa</taxon>
        <taxon>Ecdysozoa</taxon>
        <taxon>Arthropoda</taxon>
        <taxon>Hexapoda</taxon>
        <taxon>Insecta</taxon>
        <taxon>Pterygota</taxon>
        <taxon>Neoptera</taxon>
        <taxon>Polyneoptera</taxon>
        <taxon>Orthoptera</taxon>
        <taxon>Caelifera</taxon>
        <taxon>Acrididea</taxon>
        <taxon>Acridomorpha</taxon>
        <taxon>Acridoidea</taxon>
        <taxon>Acrididae</taxon>
        <taxon>Catantopinae</taxon>
        <taxon>Diabolocatantops</taxon>
    </lineage>
</organism>
<dbReference type="PANTHER" id="PTHR11511">
    <property type="entry name" value="LARVAL STORAGE PROTEIN/PHENOLOXIDASE"/>
    <property type="match status" value="1"/>
</dbReference>
<dbReference type="GO" id="GO:0006582">
    <property type="term" value="P:melanin metabolic process"/>
    <property type="evidence" value="ECO:0007669"/>
    <property type="project" value="UniProtKB-ARBA"/>
</dbReference>
<dbReference type="PANTHER" id="PTHR11511:SF4">
    <property type="entry name" value="PHENOLOXIDASE 2-RELATED"/>
    <property type="match status" value="1"/>
</dbReference>
<accession>K9MQR0</accession>
<dbReference type="SUPFAM" id="SSF48050">
    <property type="entry name" value="Hemocyanin, N-terminal domain"/>
    <property type="match status" value="1"/>
</dbReference>